<accession>A0ABU3LD44</accession>
<keyword evidence="3" id="KW-0808">Transferase</keyword>
<dbReference type="InterPro" id="IPR001296">
    <property type="entry name" value="Glyco_trans_1"/>
</dbReference>
<dbReference type="EC" id="2.4.-.-" evidence="3"/>
<dbReference type="SUPFAM" id="SSF53756">
    <property type="entry name" value="UDP-Glycosyltransferase/glycogen phosphorylase"/>
    <property type="match status" value="1"/>
</dbReference>
<dbReference type="Proteomes" id="UP001257277">
    <property type="component" value="Unassembled WGS sequence"/>
</dbReference>
<dbReference type="PANTHER" id="PTHR45947">
    <property type="entry name" value="SULFOQUINOVOSYL TRANSFERASE SQD2"/>
    <property type="match status" value="1"/>
</dbReference>
<evidence type="ECO:0000259" key="2">
    <source>
        <dbReference type="Pfam" id="PF13439"/>
    </source>
</evidence>
<dbReference type="RefSeq" id="WP_349240366.1">
    <property type="nucleotide sequence ID" value="NZ_JAVTTO010000001.1"/>
</dbReference>
<dbReference type="InterPro" id="IPR028098">
    <property type="entry name" value="Glyco_trans_4-like_N"/>
</dbReference>
<dbReference type="Gene3D" id="3.40.50.2000">
    <property type="entry name" value="Glycogen Phosphorylase B"/>
    <property type="match status" value="2"/>
</dbReference>
<evidence type="ECO:0000313" key="4">
    <source>
        <dbReference type="Proteomes" id="UP001257277"/>
    </source>
</evidence>
<feature type="domain" description="Glycosyl transferase family 1" evidence="1">
    <location>
        <begin position="199"/>
        <end position="335"/>
    </location>
</feature>
<evidence type="ECO:0000259" key="1">
    <source>
        <dbReference type="Pfam" id="PF00534"/>
    </source>
</evidence>
<keyword evidence="3" id="KW-0328">Glycosyltransferase</keyword>
<organism evidence="3 4">
    <name type="scientific">Asprobacillus argus</name>
    <dbReference type="NCBI Taxonomy" id="3076534"/>
    <lineage>
        <taxon>Bacteria</taxon>
        <taxon>Pseudomonadati</taxon>
        <taxon>Bacteroidota</taxon>
        <taxon>Flavobacteriia</taxon>
        <taxon>Flavobacteriales</taxon>
        <taxon>Flavobacteriaceae</taxon>
        <taxon>Asprobacillus</taxon>
    </lineage>
</organism>
<dbReference type="InterPro" id="IPR050194">
    <property type="entry name" value="Glycosyltransferase_grp1"/>
</dbReference>
<comment type="caution">
    <text evidence="3">The sequence shown here is derived from an EMBL/GenBank/DDBJ whole genome shotgun (WGS) entry which is preliminary data.</text>
</comment>
<dbReference type="PANTHER" id="PTHR45947:SF3">
    <property type="entry name" value="SULFOQUINOVOSYL TRANSFERASE SQD2"/>
    <property type="match status" value="1"/>
</dbReference>
<dbReference type="GO" id="GO:0016757">
    <property type="term" value="F:glycosyltransferase activity"/>
    <property type="evidence" value="ECO:0007669"/>
    <property type="project" value="UniProtKB-KW"/>
</dbReference>
<gene>
    <name evidence="3" type="ORF">RQM59_01915</name>
</gene>
<reference evidence="3 4" key="1">
    <citation type="submission" date="2023-09" db="EMBL/GenBank/DDBJ databases">
        <title>Novel taxa isolated from Blanes Bay.</title>
        <authorList>
            <person name="Rey-Velasco X."/>
            <person name="Lucena T."/>
        </authorList>
    </citation>
    <scope>NUCLEOTIDE SEQUENCE [LARGE SCALE GENOMIC DNA]</scope>
    <source>
        <strain evidence="3 4">S356</strain>
    </source>
</reference>
<name>A0ABU3LD44_9FLAO</name>
<sequence>MKVAIVHYWFITRRGGEKVVESMLKLFPNADIYTLFYDPKAYGDYLKNNNVHTSSLNNSFLRKHYQKIFPLYPMGISSLKLKEKYDLIISSESGPAKGIKNIHGVPHICYIHSPMRYCWSHKNMYVEAVNPLLRPFMSFFLERLRKWDKKTVNNVDLYISNSKNVADRVAKYYHRTAEIVYPPIAEELFEDIKHVTSVKTTYLSFGAITPYKKIDLLIDTFNKNGKSLIVVGEGSEREKLEKKAKENITFMGEVDWKRLREIIYNSKALLFPGEEDFGMIPLEVMAHGIPVIAFKKGGALETVVEDKDQISKSSGIFFEKQTEESLERAIMYFEDVEDQFDSLWIRDHAGKFAEDQFLLHFRSKVDDLLNSK</sequence>
<evidence type="ECO:0000313" key="3">
    <source>
        <dbReference type="EMBL" id="MDT7831114.1"/>
    </source>
</evidence>
<dbReference type="Pfam" id="PF13439">
    <property type="entry name" value="Glyco_transf_4"/>
    <property type="match status" value="1"/>
</dbReference>
<proteinExistence type="predicted"/>
<protein>
    <submittedName>
        <fullName evidence="3">Glycosyltransferase</fullName>
        <ecNumber evidence="3">2.4.-.-</ecNumber>
    </submittedName>
</protein>
<dbReference type="Pfam" id="PF00534">
    <property type="entry name" value="Glycos_transf_1"/>
    <property type="match status" value="1"/>
</dbReference>
<feature type="domain" description="Glycosyltransferase subfamily 4-like N-terminal" evidence="2">
    <location>
        <begin position="15"/>
        <end position="184"/>
    </location>
</feature>
<keyword evidence="4" id="KW-1185">Reference proteome</keyword>
<dbReference type="EMBL" id="JAVTTO010000001">
    <property type="protein sequence ID" value="MDT7831114.1"/>
    <property type="molecule type" value="Genomic_DNA"/>
</dbReference>